<keyword evidence="4" id="KW-1185">Reference proteome</keyword>
<dbReference type="InterPro" id="IPR014710">
    <property type="entry name" value="RmlC-like_jellyroll"/>
</dbReference>
<dbReference type="PROSITE" id="PS50042">
    <property type="entry name" value="CNMP_BINDING_3"/>
    <property type="match status" value="1"/>
</dbReference>
<dbReference type="EMBL" id="KV918980">
    <property type="protein sequence ID" value="OSX73776.1"/>
    <property type="molecule type" value="Genomic_DNA"/>
</dbReference>
<feature type="compositionally biased region" description="Basic and acidic residues" evidence="1">
    <location>
        <begin position="479"/>
        <end position="490"/>
    </location>
</feature>
<protein>
    <recommendedName>
        <fullName evidence="2">Cyclic nucleotide-binding domain-containing protein</fullName>
    </recommendedName>
</protein>
<feature type="region of interest" description="Disordered" evidence="1">
    <location>
        <begin position="432"/>
        <end position="505"/>
    </location>
</feature>
<reference evidence="3 4" key="1">
    <citation type="submission" date="2017-03" db="EMBL/GenBank/DDBJ databases">
        <title>WGS assembly of Porphyra umbilicalis.</title>
        <authorList>
            <person name="Brawley S.H."/>
            <person name="Blouin N.A."/>
            <person name="Ficko-Blean E."/>
            <person name="Wheeler G.L."/>
            <person name="Lohr M."/>
            <person name="Goodson H.V."/>
            <person name="Jenkins J.W."/>
            <person name="Blaby-Haas C.E."/>
            <person name="Helliwell K.E."/>
            <person name="Chan C."/>
            <person name="Marriage T."/>
            <person name="Bhattacharya D."/>
            <person name="Klein A.S."/>
            <person name="Badis Y."/>
            <person name="Brodie J."/>
            <person name="Cao Y."/>
            <person name="Collen J."/>
            <person name="Dittami S.M."/>
            <person name="Gachon C.M."/>
            <person name="Green B.R."/>
            <person name="Karpowicz S."/>
            <person name="Kim J.W."/>
            <person name="Kudahl U."/>
            <person name="Lin S."/>
            <person name="Michel G."/>
            <person name="Mittag M."/>
            <person name="Olson B.J."/>
            <person name="Pangilinan J."/>
            <person name="Peng Y."/>
            <person name="Qiu H."/>
            <person name="Shu S."/>
            <person name="Singer J.T."/>
            <person name="Smith A.G."/>
            <person name="Sprecher B.N."/>
            <person name="Wagner V."/>
            <person name="Wang W."/>
            <person name="Wang Z.-Y."/>
            <person name="Yan J."/>
            <person name="Yarish C."/>
            <person name="Zoeuner-Riek S."/>
            <person name="Zhuang Y."/>
            <person name="Zou Y."/>
            <person name="Lindquist E.A."/>
            <person name="Grimwood J."/>
            <person name="Barry K."/>
            <person name="Rokhsar D.S."/>
            <person name="Schmutz J."/>
            <person name="Stiller J.W."/>
            <person name="Grossman A.R."/>
            <person name="Prochnik S.E."/>
        </authorList>
    </citation>
    <scope>NUCLEOTIDE SEQUENCE [LARGE SCALE GENOMIC DNA]</scope>
    <source>
        <strain evidence="3">4086291</strain>
    </source>
</reference>
<gene>
    <name evidence="3" type="ORF">BU14_0328s0028</name>
</gene>
<organism evidence="3 4">
    <name type="scientific">Porphyra umbilicalis</name>
    <name type="common">Purple laver</name>
    <name type="synonym">Red alga</name>
    <dbReference type="NCBI Taxonomy" id="2786"/>
    <lineage>
        <taxon>Eukaryota</taxon>
        <taxon>Rhodophyta</taxon>
        <taxon>Bangiophyceae</taxon>
        <taxon>Bangiales</taxon>
        <taxon>Bangiaceae</taxon>
        <taxon>Porphyra</taxon>
    </lineage>
</organism>
<feature type="compositionally biased region" description="Pro residues" evidence="1">
    <location>
        <begin position="436"/>
        <end position="448"/>
    </location>
</feature>
<evidence type="ECO:0000259" key="2">
    <source>
        <dbReference type="PROSITE" id="PS50042"/>
    </source>
</evidence>
<dbReference type="AlphaFoldDB" id="A0A1X6NZ33"/>
<dbReference type="InterPro" id="IPR018490">
    <property type="entry name" value="cNMP-bd_dom_sf"/>
</dbReference>
<dbReference type="Gene3D" id="2.60.120.10">
    <property type="entry name" value="Jelly Rolls"/>
    <property type="match status" value="1"/>
</dbReference>
<sequence length="505" mass="52540">MRLVAAGSVVQLRRGDCLTTEGAPNGSLWLVTDGTVRVEVGGAAVARGLAAGSWVGERGFLRGQTLKSLNAACGRPAPAAATVQVESDRFTAIRWSRSALLALFTAHPSTRAAVTLAMTEDLLRKSTAGGAAVAAAEARAARWEEHERRAAAGRLRWRDGARNRALSDAWAEDAVAFAAAGGGGGGGCSAPRRPCCRRRRRRRRVGGGAAAAAPTPVATVAVGDAATAAAAAVGSIRGSGAHGGRKRPGARLGCCHPTAAARRRPWPQRGPAWPACGHAGPRGRPACIGRDRRVTPRRCLCARDRNAGAGGARRATCGRRPAVHAAFTRAPHPTRWGASRLVHAPTPPPHSRVVSPRRAPPPAATAAVCARRAVAATTASARPRCPPPCVTLCPSAQYHAWNRRVGGHARPHVALIVGCQPRVVAAPARLVEVGRPPSPPPPPPPPQYMPLVQRRGKRSKRYDPTGAKGAGTTLGPAHADSHHQPGDGHHLPPVRHARALHDGEP</sequence>
<dbReference type="SUPFAM" id="SSF51206">
    <property type="entry name" value="cAMP-binding domain-like"/>
    <property type="match status" value="1"/>
</dbReference>
<dbReference type="Proteomes" id="UP000218209">
    <property type="component" value="Unassembled WGS sequence"/>
</dbReference>
<name>A0A1X6NZ33_PORUM</name>
<evidence type="ECO:0000313" key="4">
    <source>
        <dbReference type="Proteomes" id="UP000218209"/>
    </source>
</evidence>
<feature type="domain" description="Cyclic nucleotide-binding" evidence="2">
    <location>
        <begin position="1"/>
        <end position="88"/>
    </location>
</feature>
<proteinExistence type="predicted"/>
<evidence type="ECO:0000313" key="3">
    <source>
        <dbReference type="EMBL" id="OSX73776.1"/>
    </source>
</evidence>
<evidence type="ECO:0000256" key="1">
    <source>
        <dbReference type="SAM" id="MobiDB-lite"/>
    </source>
</evidence>
<accession>A0A1X6NZ33</accession>
<dbReference type="InterPro" id="IPR000595">
    <property type="entry name" value="cNMP-bd_dom"/>
</dbReference>